<dbReference type="Proteomes" id="UP000001593">
    <property type="component" value="Unassembled WGS sequence"/>
</dbReference>
<evidence type="ECO:0000256" key="9">
    <source>
        <dbReference type="PROSITE-ProRule" id="PRU01379"/>
    </source>
</evidence>
<keyword evidence="7" id="KW-0862">Zinc</keyword>
<evidence type="ECO:0000256" key="2">
    <source>
        <dbReference type="ARBA" id="ARBA00005988"/>
    </source>
</evidence>
<evidence type="ECO:0000313" key="12">
    <source>
        <dbReference type="Proteomes" id="UP000001593"/>
    </source>
</evidence>
<comment type="similarity">
    <text evidence="2 9">Belongs to the peptidase M14 family.</text>
</comment>
<dbReference type="eggNOG" id="KOG2649">
    <property type="taxonomic scope" value="Eukaryota"/>
</dbReference>
<proteinExistence type="inferred from homology"/>
<evidence type="ECO:0000256" key="4">
    <source>
        <dbReference type="ARBA" id="ARBA00022670"/>
    </source>
</evidence>
<evidence type="ECO:0000256" key="5">
    <source>
        <dbReference type="ARBA" id="ARBA00022723"/>
    </source>
</evidence>
<name>A7SWF6_NEMVE</name>
<accession>A7SWF6</accession>
<dbReference type="InterPro" id="IPR057247">
    <property type="entry name" value="CARBOXYPEPT_ZN_2"/>
</dbReference>
<dbReference type="MEROPS" id="M14.016"/>
<dbReference type="PROSITE" id="PS00132">
    <property type="entry name" value="CARBOXYPEPT_ZN_1"/>
    <property type="match status" value="1"/>
</dbReference>
<feature type="non-terminal residue" evidence="11">
    <location>
        <position position="378"/>
    </location>
</feature>
<evidence type="ECO:0000256" key="1">
    <source>
        <dbReference type="ARBA" id="ARBA00001947"/>
    </source>
</evidence>
<evidence type="ECO:0000313" key="11">
    <source>
        <dbReference type="EMBL" id="EDO31956.1"/>
    </source>
</evidence>
<dbReference type="InterPro" id="IPR050753">
    <property type="entry name" value="Peptidase_M14_domain"/>
</dbReference>
<reference evidence="11 12" key="1">
    <citation type="journal article" date="2007" name="Science">
        <title>Sea anemone genome reveals ancestral eumetazoan gene repertoire and genomic organization.</title>
        <authorList>
            <person name="Putnam N.H."/>
            <person name="Srivastava M."/>
            <person name="Hellsten U."/>
            <person name="Dirks B."/>
            <person name="Chapman J."/>
            <person name="Salamov A."/>
            <person name="Terry A."/>
            <person name="Shapiro H."/>
            <person name="Lindquist E."/>
            <person name="Kapitonov V.V."/>
            <person name="Jurka J."/>
            <person name="Genikhovich G."/>
            <person name="Grigoriev I.V."/>
            <person name="Lucas S.M."/>
            <person name="Steele R.E."/>
            <person name="Finnerty J.R."/>
            <person name="Technau U."/>
            <person name="Martindale M.Q."/>
            <person name="Rokhsar D.S."/>
        </authorList>
    </citation>
    <scope>NUCLEOTIDE SEQUENCE [LARGE SCALE GENOMIC DNA]</scope>
    <source>
        <strain evidence="12">CH2 X CH6</strain>
    </source>
</reference>
<dbReference type="InterPro" id="IPR057246">
    <property type="entry name" value="CARBOXYPEPT_ZN_1"/>
</dbReference>
<dbReference type="Pfam" id="PF00246">
    <property type="entry name" value="Peptidase_M14"/>
    <property type="match status" value="1"/>
</dbReference>
<keyword evidence="8" id="KW-0325">Glycoprotein</keyword>
<feature type="non-terminal residue" evidence="11">
    <location>
        <position position="1"/>
    </location>
</feature>
<evidence type="ECO:0000259" key="10">
    <source>
        <dbReference type="PROSITE" id="PS52035"/>
    </source>
</evidence>
<keyword evidence="4" id="KW-0645">Protease</keyword>
<evidence type="ECO:0000256" key="6">
    <source>
        <dbReference type="ARBA" id="ARBA00022801"/>
    </source>
</evidence>
<dbReference type="Gene3D" id="3.40.630.10">
    <property type="entry name" value="Zn peptidases"/>
    <property type="match status" value="1"/>
</dbReference>
<dbReference type="OMA" id="CDYHEAK"/>
<dbReference type="HOGENOM" id="CLU_006722_1_3_1"/>
<dbReference type="GO" id="GO:0008270">
    <property type="term" value="F:zinc ion binding"/>
    <property type="evidence" value="ECO:0007669"/>
    <property type="project" value="InterPro"/>
</dbReference>
<dbReference type="InterPro" id="IPR000834">
    <property type="entry name" value="Peptidase_M14"/>
</dbReference>
<dbReference type="SUPFAM" id="SSF49464">
    <property type="entry name" value="Carboxypeptidase regulatory domain-like"/>
    <property type="match status" value="1"/>
</dbReference>
<dbReference type="CDD" id="cd03858">
    <property type="entry name" value="M14_CP_N-E_like"/>
    <property type="match status" value="1"/>
</dbReference>
<dbReference type="PANTHER" id="PTHR11532:SF73">
    <property type="entry name" value="CARBOXYPEPTIDASE D"/>
    <property type="match status" value="1"/>
</dbReference>
<dbReference type="CDD" id="cd11308">
    <property type="entry name" value="Peptidase_M14NE-CP-C_like"/>
    <property type="match status" value="1"/>
</dbReference>
<dbReference type="AlphaFoldDB" id="A7SWF6"/>
<keyword evidence="12" id="KW-1185">Reference proteome</keyword>
<dbReference type="FunFam" id="3.40.630.10:FF:000020">
    <property type="entry name" value="Carboxypeptidase D"/>
    <property type="match status" value="1"/>
</dbReference>
<dbReference type="SMART" id="SM00631">
    <property type="entry name" value="Zn_pept"/>
    <property type="match status" value="1"/>
</dbReference>
<comment type="cofactor">
    <cofactor evidence="1">
        <name>Zn(2+)</name>
        <dbReference type="ChEBI" id="CHEBI:29105"/>
    </cofactor>
</comment>
<dbReference type="GO" id="GO:0006518">
    <property type="term" value="P:peptide metabolic process"/>
    <property type="evidence" value="ECO:0000318"/>
    <property type="project" value="GO_Central"/>
</dbReference>
<dbReference type="STRING" id="45351.A7SWF6"/>
<dbReference type="InterPro" id="IPR008969">
    <property type="entry name" value="CarboxyPept-like_regulatory"/>
</dbReference>
<evidence type="ECO:0000256" key="3">
    <source>
        <dbReference type="ARBA" id="ARBA00022645"/>
    </source>
</evidence>
<feature type="active site" description="Proton donor/acceptor" evidence="9">
    <location>
        <position position="269"/>
    </location>
</feature>
<evidence type="ECO:0000256" key="7">
    <source>
        <dbReference type="ARBA" id="ARBA00022833"/>
    </source>
</evidence>
<protein>
    <recommendedName>
        <fullName evidence="10">Peptidase M14 domain-containing protein</fullName>
    </recommendedName>
</protein>
<dbReference type="PANTHER" id="PTHR11532">
    <property type="entry name" value="PROTEASE M14 CARBOXYPEPTIDASE"/>
    <property type="match status" value="1"/>
</dbReference>
<keyword evidence="5" id="KW-0479">Metal-binding</keyword>
<keyword evidence="6" id="KW-0378">Hydrolase</keyword>
<sequence>TGVPFVHHNYEAMKGLLEKFNKEYPDITRLYSVGKTVENRDLLVLEISDKPGKHEKGEPEFKYIGNMHGNEVVSREILLQLIGYLLKNYQENSELKKLVDSTRIHIMPSMNPDGYEKAVMGDCQGVTGRANANGIDLNRNFPDQFAERKENNPLQPETKLVMSWIKSNPFVLSANLHGGSLVANYPFDDYDPNGKRSGDSPSPDDPLFKSLARTYADAHKTMHLNKPPCPGDPDQFDGGITNGAHWYSVSGGMQDYNYLHSNAFEITLEVSCCKFPAASTLSDFWDKNKPALLSYINRVHTGMKGVVQDNMGKPIKDARIILEGNSHAVKSAADGDFWRLVLPRNKPYSVRVEAPGYNYLTKEVRVAEDRPTEVTFTL</sequence>
<dbReference type="PRINTS" id="PR00765">
    <property type="entry name" value="CRBOXYPTASEA"/>
</dbReference>
<dbReference type="PhylomeDB" id="A7SWF6"/>
<dbReference type="Gene3D" id="2.60.40.1120">
    <property type="entry name" value="Carboxypeptidase-like, regulatory domain"/>
    <property type="match status" value="1"/>
</dbReference>
<dbReference type="GO" id="GO:0005615">
    <property type="term" value="C:extracellular space"/>
    <property type="evidence" value="ECO:0000318"/>
    <property type="project" value="GO_Central"/>
</dbReference>
<feature type="domain" description="Peptidase M14" evidence="10">
    <location>
        <begin position="6"/>
        <end position="299"/>
    </location>
</feature>
<dbReference type="EMBL" id="DS469859">
    <property type="protein sequence ID" value="EDO31956.1"/>
    <property type="molecule type" value="Genomic_DNA"/>
</dbReference>
<organism evidence="11 12">
    <name type="scientific">Nematostella vectensis</name>
    <name type="common">Starlet sea anemone</name>
    <dbReference type="NCBI Taxonomy" id="45351"/>
    <lineage>
        <taxon>Eukaryota</taxon>
        <taxon>Metazoa</taxon>
        <taxon>Cnidaria</taxon>
        <taxon>Anthozoa</taxon>
        <taxon>Hexacorallia</taxon>
        <taxon>Actiniaria</taxon>
        <taxon>Edwardsiidae</taxon>
        <taxon>Nematostella</taxon>
    </lineage>
</organism>
<dbReference type="PROSITE" id="PS52035">
    <property type="entry name" value="PEPTIDASE_M14"/>
    <property type="match status" value="1"/>
</dbReference>
<dbReference type="InParanoid" id="A7SWF6"/>
<dbReference type="Pfam" id="PF13620">
    <property type="entry name" value="CarboxypepD_reg"/>
    <property type="match status" value="1"/>
</dbReference>
<evidence type="ECO:0000256" key="8">
    <source>
        <dbReference type="ARBA" id="ARBA00023180"/>
    </source>
</evidence>
<dbReference type="FunCoup" id="A7SWF6">
    <property type="interactions" value="69"/>
</dbReference>
<dbReference type="KEGG" id="nve:5502924"/>
<dbReference type="SUPFAM" id="SSF53187">
    <property type="entry name" value="Zn-dependent exopeptidases"/>
    <property type="match status" value="1"/>
</dbReference>
<gene>
    <name evidence="11" type="ORF">NEMVEDRAFT_v1g836</name>
</gene>
<dbReference type="PROSITE" id="PS00133">
    <property type="entry name" value="CARBOXYPEPT_ZN_2"/>
    <property type="match status" value="1"/>
</dbReference>
<keyword evidence="3" id="KW-0121">Carboxypeptidase</keyword>
<dbReference type="GO" id="GO:0016485">
    <property type="term" value="P:protein processing"/>
    <property type="evidence" value="ECO:0000318"/>
    <property type="project" value="GO_Central"/>
</dbReference>
<dbReference type="GO" id="GO:0004181">
    <property type="term" value="F:metallocarboxypeptidase activity"/>
    <property type="evidence" value="ECO:0000318"/>
    <property type="project" value="GO_Central"/>
</dbReference>
<dbReference type="OrthoDB" id="10249045at2759"/>